<dbReference type="GO" id="GO:0006565">
    <property type="term" value="P:L-serine catabolic process"/>
    <property type="evidence" value="ECO:0007669"/>
    <property type="project" value="TreeGrafter"/>
</dbReference>
<gene>
    <name evidence="6" type="ORF">TH25_14360</name>
</gene>
<reference evidence="6 7" key="1">
    <citation type="submission" date="2014-07" db="EMBL/GenBank/DDBJ databases">
        <title>Draft genome sequence of Thalassospira profundimaris S25-3-2.</title>
        <authorList>
            <person name="Lai Q."/>
            <person name="Shao Z."/>
        </authorList>
    </citation>
    <scope>NUCLEOTIDE SEQUENCE [LARGE SCALE GENOMIC DNA]</scope>
    <source>
        <strain evidence="6 7">S25-3-2</strain>
    </source>
</reference>
<protein>
    <submittedName>
        <fullName evidence="6">Threonine dehydratase</fullName>
    </submittedName>
</protein>
<evidence type="ECO:0000256" key="2">
    <source>
        <dbReference type="ARBA" id="ARBA00010869"/>
    </source>
</evidence>
<dbReference type="SUPFAM" id="SSF53686">
    <property type="entry name" value="Tryptophan synthase beta subunit-like PLP-dependent enzymes"/>
    <property type="match status" value="1"/>
</dbReference>
<dbReference type="EMBL" id="JPWH01000010">
    <property type="protein sequence ID" value="RCK48757.1"/>
    <property type="molecule type" value="Genomic_DNA"/>
</dbReference>
<dbReference type="PROSITE" id="PS00165">
    <property type="entry name" value="DEHYDRATASE_SER_THR"/>
    <property type="match status" value="1"/>
</dbReference>
<organism evidence="6 7">
    <name type="scientific">Thalassospira profundimaris</name>
    <dbReference type="NCBI Taxonomy" id="502049"/>
    <lineage>
        <taxon>Bacteria</taxon>
        <taxon>Pseudomonadati</taxon>
        <taxon>Pseudomonadota</taxon>
        <taxon>Alphaproteobacteria</taxon>
        <taxon>Rhodospirillales</taxon>
        <taxon>Thalassospiraceae</taxon>
        <taxon>Thalassospira</taxon>
    </lineage>
</organism>
<dbReference type="AlphaFoldDB" id="A0A367X597"/>
<name>A0A367X597_9PROT</name>
<evidence type="ECO:0000256" key="3">
    <source>
        <dbReference type="ARBA" id="ARBA00022898"/>
    </source>
</evidence>
<dbReference type="GO" id="GO:0004794">
    <property type="term" value="F:threonine deaminase activity"/>
    <property type="evidence" value="ECO:0007669"/>
    <property type="project" value="TreeGrafter"/>
</dbReference>
<dbReference type="Proteomes" id="UP000252517">
    <property type="component" value="Unassembled WGS sequence"/>
</dbReference>
<dbReference type="Gene3D" id="3.40.50.1100">
    <property type="match status" value="2"/>
</dbReference>
<comment type="caution">
    <text evidence="6">The sequence shown here is derived from an EMBL/GenBank/DDBJ whole genome shotgun (WGS) entry which is preliminary data.</text>
</comment>
<comment type="cofactor">
    <cofactor evidence="1">
        <name>pyridoxal 5'-phosphate</name>
        <dbReference type="ChEBI" id="CHEBI:597326"/>
    </cofactor>
</comment>
<dbReference type="STRING" id="502049.TH15_14895"/>
<comment type="similarity">
    <text evidence="2">Belongs to the serine/threonine dehydratase family.</text>
</comment>
<evidence type="ECO:0000313" key="6">
    <source>
        <dbReference type="EMBL" id="RCK48757.1"/>
    </source>
</evidence>
<dbReference type="GO" id="GO:0030170">
    <property type="term" value="F:pyridoxal phosphate binding"/>
    <property type="evidence" value="ECO:0007669"/>
    <property type="project" value="InterPro"/>
</dbReference>
<feature type="domain" description="Tryptophan synthase beta chain-like PALP" evidence="5">
    <location>
        <begin position="36"/>
        <end position="311"/>
    </location>
</feature>
<dbReference type="InterPro" id="IPR036052">
    <property type="entry name" value="TrpB-like_PALP_sf"/>
</dbReference>
<evidence type="ECO:0000256" key="4">
    <source>
        <dbReference type="ARBA" id="ARBA00023239"/>
    </source>
</evidence>
<evidence type="ECO:0000313" key="7">
    <source>
        <dbReference type="Proteomes" id="UP000252517"/>
    </source>
</evidence>
<dbReference type="PANTHER" id="PTHR48078:SF6">
    <property type="entry name" value="L-THREONINE DEHYDRATASE CATABOLIC TDCB"/>
    <property type="match status" value="1"/>
</dbReference>
<dbReference type="GO" id="GO:0009097">
    <property type="term" value="P:isoleucine biosynthetic process"/>
    <property type="evidence" value="ECO:0007669"/>
    <property type="project" value="TreeGrafter"/>
</dbReference>
<proteinExistence type="inferred from homology"/>
<evidence type="ECO:0000259" key="5">
    <source>
        <dbReference type="Pfam" id="PF00291"/>
    </source>
</evidence>
<sequence length="317" mass="33074">MIQLQDFRAARRLIAPHMRVTPVFAIGTPDFGAAVAHAANTPDLFLKLENLQVSGSFKARGAMNAALNLDETTRSKGLVTASGGNHGMGVINAARVLNVPVKIFLPTNTPKPKVAKLRKSGVDVTLSGSVWDEANHAAITHARDTGMAYIHPFADPNVIAGQGTIALEMLEQQADLDTLVVAVGGGGLISGVATAARLVRPGIRIIGVEPTGAPTLFESLKHKEVVTLPAVNTAATSLAPRQSSALNVDLIGQNVDRIVLVSDDEMRNAAGWMWRELGLSVELSAAAGIAAVMQDRLGEGDMGKTGIIVCGTGTDGQ</sequence>
<keyword evidence="4" id="KW-0456">Lyase</keyword>
<dbReference type="GO" id="GO:0006567">
    <property type="term" value="P:L-threonine catabolic process"/>
    <property type="evidence" value="ECO:0007669"/>
    <property type="project" value="TreeGrafter"/>
</dbReference>
<dbReference type="OrthoDB" id="9811476at2"/>
<dbReference type="PANTHER" id="PTHR48078">
    <property type="entry name" value="THREONINE DEHYDRATASE, MITOCHONDRIAL-RELATED"/>
    <property type="match status" value="1"/>
</dbReference>
<dbReference type="Pfam" id="PF00291">
    <property type="entry name" value="PALP"/>
    <property type="match status" value="1"/>
</dbReference>
<accession>A0A367X597</accession>
<dbReference type="GO" id="GO:0003941">
    <property type="term" value="F:L-serine ammonia-lyase activity"/>
    <property type="evidence" value="ECO:0007669"/>
    <property type="project" value="TreeGrafter"/>
</dbReference>
<dbReference type="InterPro" id="IPR000634">
    <property type="entry name" value="Ser/Thr_deHydtase_PyrdxlP-BS"/>
</dbReference>
<dbReference type="CDD" id="cd01562">
    <property type="entry name" value="Thr-dehyd"/>
    <property type="match status" value="1"/>
</dbReference>
<dbReference type="FunFam" id="3.40.50.1100:FF:000005">
    <property type="entry name" value="Threonine dehydratase catabolic"/>
    <property type="match status" value="1"/>
</dbReference>
<dbReference type="RefSeq" id="WP_114088943.1">
    <property type="nucleotide sequence ID" value="NZ_JPWH01000010.1"/>
</dbReference>
<dbReference type="InterPro" id="IPR001926">
    <property type="entry name" value="TrpB-like_PALP"/>
</dbReference>
<evidence type="ECO:0000256" key="1">
    <source>
        <dbReference type="ARBA" id="ARBA00001933"/>
    </source>
</evidence>
<dbReference type="InterPro" id="IPR050147">
    <property type="entry name" value="Ser/Thr_Dehydratase"/>
</dbReference>
<keyword evidence="3" id="KW-0663">Pyridoxal phosphate</keyword>